<evidence type="ECO:0008006" key="3">
    <source>
        <dbReference type="Google" id="ProtNLM"/>
    </source>
</evidence>
<evidence type="ECO:0000313" key="2">
    <source>
        <dbReference type="Proteomes" id="UP000466345"/>
    </source>
</evidence>
<organism evidence="1 2">
    <name type="scientific">Streptomyces smaragdinus</name>
    <dbReference type="NCBI Taxonomy" id="2585196"/>
    <lineage>
        <taxon>Bacteria</taxon>
        <taxon>Bacillati</taxon>
        <taxon>Actinomycetota</taxon>
        <taxon>Actinomycetes</taxon>
        <taxon>Kitasatosporales</taxon>
        <taxon>Streptomycetaceae</taxon>
        <taxon>Streptomyces</taxon>
    </lineage>
</organism>
<sequence length="393" mass="40933">MSPTPGDIHPLLEDVLFPQQFRTALVGLTLTGLALTAAPGLASASDAKSAPVRGKSQVSSIEDSTARSLALSLADGTFRSQVARATAGGAEVSLAPLAGQAGSAFRSEVAAADRKVAAAKGLDADTGSLLTVQLAGADTTAAALSATAPLVATAPNDDEATSVTAYDSLGRAHRLDAKVAPEQPVLVVGLDGDKAVSEGMQVLNRELAAAGVATPASTAATTTSTQAAAADGYWTSRVTAVRLSDDQETWIKGNAEIFTVTSGFGLDGKVRVDTVTMPYLDDADHTYYPNQILVNWSLYKYNLADTVMFEDDGDTNYSALAKALASALLTILDLGAYIPLVNPVIDAMPDSFWVDDPDFVDAWYTLSREMTGTRNGAGGHGWMTFDRYFVSAL</sequence>
<proteinExistence type="predicted"/>
<dbReference type="Pfam" id="PF11301">
    <property type="entry name" value="DUF3103"/>
    <property type="match status" value="1"/>
</dbReference>
<gene>
    <name evidence="1" type="ORF">SRB5_57390</name>
</gene>
<dbReference type="OrthoDB" id="6190837at2"/>
<name>A0A7K0CPY8_9ACTN</name>
<protein>
    <recommendedName>
        <fullName evidence="3">DUF3103 family protein</fullName>
    </recommendedName>
</protein>
<evidence type="ECO:0000313" key="1">
    <source>
        <dbReference type="EMBL" id="MQY15556.1"/>
    </source>
</evidence>
<keyword evidence="2" id="KW-1185">Reference proteome</keyword>
<dbReference type="EMBL" id="WEGJ01000035">
    <property type="protein sequence ID" value="MQY15556.1"/>
    <property type="molecule type" value="Genomic_DNA"/>
</dbReference>
<reference evidence="1 2" key="1">
    <citation type="submission" date="2019-10" db="EMBL/GenBank/DDBJ databases">
        <title>Streptomyces smaragdinus sp. nov. and Streptomyces fabii sp. nov., isolated from the gut of fungus growing-termite Macrotermes natalensis.</title>
        <authorList>
            <person name="Schwitalla J."/>
            <person name="Benndorf R."/>
            <person name="Martin K."/>
            <person name="De Beer W."/>
            <person name="Kaster A.-K."/>
            <person name="Vollmers J."/>
            <person name="Poulsen M."/>
            <person name="Beemelmanns C."/>
        </authorList>
    </citation>
    <scope>NUCLEOTIDE SEQUENCE [LARGE SCALE GENOMIC DNA]</scope>
    <source>
        <strain evidence="1 2">RB5</strain>
    </source>
</reference>
<dbReference type="Proteomes" id="UP000466345">
    <property type="component" value="Unassembled WGS sequence"/>
</dbReference>
<accession>A0A7K0CPY8</accession>
<dbReference type="InterPro" id="IPR021452">
    <property type="entry name" value="DUF3103"/>
</dbReference>
<dbReference type="AlphaFoldDB" id="A0A7K0CPY8"/>
<comment type="caution">
    <text evidence="1">The sequence shown here is derived from an EMBL/GenBank/DDBJ whole genome shotgun (WGS) entry which is preliminary data.</text>
</comment>